<feature type="non-terminal residue" evidence="2">
    <location>
        <position position="1"/>
    </location>
</feature>
<proteinExistence type="predicted"/>
<evidence type="ECO:0000256" key="1">
    <source>
        <dbReference type="SAM" id="MobiDB-lite"/>
    </source>
</evidence>
<feature type="region of interest" description="Disordered" evidence="1">
    <location>
        <begin position="22"/>
        <end position="59"/>
    </location>
</feature>
<feature type="non-terminal residue" evidence="2">
    <location>
        <position position="149"/>
    </location>
</feature>
<gene>
    <name evidence="2" type="ORF">Tcan_01778</name>
</gene>
<name>A0A0B2UPX2_TOXCA</name>
<dbReference type="Proteomes" id="UP000031036">
    <property type="component" value="Unassembled WGS sequence"/>
</dbReference>
<comment type="caution">
    <text evidence="2">The sequence shown here is derived from an EMBL/GenBank/DDBJ whole genome shotgun (WGS) entry which is preliminary data.</text>
</comment>
<organism evidence="2 3">
    <name type="scientific">Toxocara canis</name>
    <name type="common">Canine roundworm</name>
    <dbReference type="NCBI Taxonomy" id="6265"/>
    <lineage>
        <taxon>Eukaryota</taxon>
        <taxon>Metazoa</taxon>
        <taxon>Ecdysozoa</taxon>
        <taxon>Nematoda</taxon>
        <taxon>Chromadorea</taxon>
        <taxon>Rhabditida</taxon>
        <taxon>Spirurina</taxon>
        <taxon>Ascaridomorpha</taxon>
        <taxon>Ascaridoidea</taxon>
        <taxon>Toxocaridae</taxon>
        <taxon>Toxocara</taxon>
    </lineage>
</organism>
<protein>
    <submittedName>
        <fullName evidence="2">Uncharacterized protein</fullName>
    </submittedName>
</protein>
<sequence length="149" mass="16688">LENVTDEENDYEADKSVFHSSSMNCVNGRSRTGMGERGLKLVSDEHSPTSPTSIPLSQPIPVLLSKDDRVGKTIHPVRQLISKLKPLRLTSNDGSQIGPKDDSRFNEAAAKNSGMHLLRKFLYGHPLHHECLSQHCKTTKTCRRNLRPF</sequence>
<dbReference type="AlphaFoldDB" id="A0A0B2UPX2"/>
<dbReference type="EMBL" id="JPKZ01022846">
    <property type="protein sequence ID" value="KHN70985.1"/>
    <property type="molecule type" value="Genomic_DNA"/>
</dbReference>
<reference evidence="2 3" key="1">
    <citation type="submission" date="2014-11" db="EMBL/GenBank/DDBJ databases">
        <title>Genetic blueprint of the zoonotic pathogen Toxocara canis.</title>
        <authorList>
            <person name="Zhu X.-Q."/>
            <person name="Korhonen P.K."/>
            <person name="Cai H."/>
            <person name="Young N.D."/>
            <person name="Nejsum P."/>
            <person name="von Samson-Himmelstjerna G."/>
            <person name="Boag P.R."/>
            <person name="Tan P."/>
            <person name="Li Q."/>
            <person name="Min J."/>
            <person name="Yang Y."/>
            <person name="Wang X."/>
            <person name="Fang X."/>
            <person name="Hall R.S."/>
            <person name="Hofmann A."/>
            <person name="Sternberg P.W."/>
            <person name="Jex A.R."/>
            <person name="Gasser R.B."/>
        </authorList>
    </citation>
    <scope>NUCLEOTIDE SEQUENCE [LARGE SCALE GENOMIC DNA]</scope>
    <source>
        <strain evidence="2">PN_DK_2014</strain>
    </source>
</reference>
<keyword evidence="3" id="KW-1185">Reference proteome</keyword>
<accession>A0A0B2UPX2</accession>
<evidence type="ECO:0000313" key="3">
    <source>
        <dbReference type="Proteomes" id="UP000031036"/>
    </source>
</evidence>
<feature type="compositionally biased region" description="Basic and acidic residues" evidence="1">
    <location>
        <begin position="37"/>
        <end position="47"/>
    </location>
</feature>
<evidence type="ECO:0000313" key="2">
    <source>
        <dbReference type="EMBL" id="KHN70985.1"/>
    </source>
</evidence>